<reference evidence="8" key="1">
    <citation type="submission" date="2021-06" db="EMBL/GenBank/DDBJ databases">
        <authorList>
            <person name="Arsene-Ploetze F."/>
        </authorList>
    </citation>
    <scope>NUCLEOTIDE SEQUENCE</scope>
    <source>
        <strain evidence="8">SBRY1</strain>
    </source>
</reference>
<evidence type="ECO:0000256" key="2">
    <source>
        <dbReference type="ARBA" id="ARBA00022617"/>
    </source>
</evidence>
<evidence type="ECO:0000313" key="9">
    <source>
        <dbReference type="Proteomes" id="UP001153328"/>
    </source>
</evidence>
<evidence type="ECO:0000256" key="1">
    <source>
        <dbReference type="ARBA" id="ARBA00010617"/>
    </source>
</evidence>
<evidence type="ECO:0000256" key="5">
    <source>
        <dbReference type="ARBA" id="ARBA00023004"/>
    </source>
</evidence>
<evidence type="ECO:0000256" key="6">
    <source>
        <dbReference type="ARBA" id="ARBA00023033"/>
    </source>
</evidence>
<keyword evidence="6 7" id="KW-0503">Monooxygenase</keyword>
<dbReference type="InterPro" id="IPR001128">
    <property type="entry name" value="Cyt_P450"/>
</dbReference>
<dbReference type="Pfam" id="PF00067">
    <property type="entry name" value="p450"/>
    <property type="match status" value="1"/>
</dbReference>
<keyword evidence="5 7" id="KW-0408">Iron</keyword>
<accession>A0A9W4GZY9</accession>
<dbReference type="EMBL" id="CAJVAX010000008">
    <property type="protein sequence ID" value="CAG7623368.1"/>
    <property type="molecule type" value="Genomic_DNA"/>
</dbReference>
<evidence type="ECO:0000313" key="8">
    <source>
        <dbReference type="EMBL" id="CAG7623368.1"/>
    </source>
</evidence>
<dbReference type="RefSeq" id="WP_205045877.1">
    <property type="nucleotide sequence ID" value="NZ_CAJVAX010000008.1"/>
</dbReference>
<dbReference type="InterPro" id="IPR002397">
    <property type="entry name" value="Cyt_P450_B"/>
</dbReference>
<dbReference type="AlphaFoldDB" id="A0A9W4GZY9"/>
<keyword evidence="9" id="KW-1185">Reference proteome</keyword>
<dbReference type="PANTHER" id="PTHR46696:SF6">
    <property type="entry name" value="P450, PUTATIVE (EUROFUNG)-RELATED"/>
    <property type="match status" value="1"/>
</dbReference>
<evidence type="ECO:0000256" key="4">
    <source>
        <dbReference type="ARBA" id="ARBA00023002"/>
    </source>
</evidence>
<keyword evidence="4 7" id="KW-0560">Oxidoreductase</keyword>
<dbReference type="InterPro" id="IPR036396">
    <property type="entry name" value="Cyt_P450_sf"/>
</dbReference>
<dbReference type="PRINTS" id="PR00385">
    <property type="entry name" value="P450"/>
</dbReference>
<dbReference type="SUPFAM" id="SSF48264">
    <property type="entry name" value="Cytochrome P450"/>
    <property type="match status" value="1"/>
</dbReference>
<dbReference type="GO" id="GO:0004497">
    <property type="term" value="F:monooxygenase activity"/>
    <property type="evidence" value="ECO:0007669"/>
    <property type="project" value="UniProtKB-KW"/>
</dbReference>
<dbReference type="GO" id="GO:0020037">
    <property type="term" value="F:heme binding"/>
    <property type="evidence" value="ECO:0007669"/>
    <property type="project" value="InterPro"/>
</dbReference>
<keyword evidence="3 7" id="KW-0479">Metal-binding</keyword>
<keyword evidence="2 7" id="KW-0349">Heme</keyword>
<comment type="similarity">
    <text evidence="1 7">Belongs to the cytochrome P450 family.</text>
</comment>
<comment type="caution">
    <text evidence="8">The sequence shown here is derived from an EMBL/GenBank/DDBJ whole genome shotgun (WGS) entry which is preliminary data.</text>
</comment>
<dbReference type="Proteomes" id="UP001153328">
    <property type="component" value="Unassembled WGS sequence"/>
</dbReference>
<dbReference type="FunFam" id="1.10.630.10:FF:000018">
    <property type="entry name" value="Cytochrome P450 monooxygenase"/>
    <property type="match status" value="1"/>
</dbReference>
<name>A0A9W4GZY9_9ACTN</name>
<dbReference type="InterPro" id="IPR017972">
    <property type="entry name" value="Cyt_P450_CS"/>
</dbReference>
<dbReference type="Gene3D" id="1.10.630.10">
    <property type="entry name" value="Cytochrome P450"/>
    <property type="match status" value="1"/>
</dbReference>
<evidence type="ECO:0000256" key="7">
    <source>
        <dbReference type="RuleBase" id="RU000461"/>
    </source>
</evidence>
<organism evidence="8 9">
    <name type="scientific">Actinacidiphila bryophytorum</name>
    <dbReference type="NCBI Taxonomy" id="1436133"/>
    <lineage>
        <taxon>Bacteria</taxon>
        <taxon>Bacillati</taxon>
        <taxon>Actinomycetota</taxon>
        <taxon>Actinomycetes</taxon>
        <taxon>Kitasatosporales</taxon>
        <taxon>Streptomycetaceae</taxon>
        <taxon>Actinacidiphila</taxon>
    </lineage>
</organism>
<dbReference type="GO" id="GO:0005506">
    <property type="term" value="F:iron ion binding"/>
    <property type="evidence" value="ECO:0007669"/>
    <property type="project" value="InterPro"/>
</dbReference>
<proteinExistence type="inferred from homology"/>
<dbReference type="GO" id="GO:0016705">
    <property type="term" value="F:oxidoreductase activity, acting on paired donors, with incorporation or reduction of molecular oxygen"/>
    <property type="evidence" value="ECO:0007669"/>
    <property type="project" value="InterPro"/>
</dbReference>
<dbReference type="PRINTS" id="PR00359">
    <property type="entry name" value="BP450"/>
</dbReference>
<dbReference type="PANTHER" id="PTHR46696">
    <property type="entry name" value="P450, PUTATIVE (EUROFUNG)-RELATED"/>
    <property type="match status" value="1"/>
</dbReference>
<sequence>MTDTAQDRPVHEIFDPGSADYRKCPYDAYATGRTSIPVAHHEKFDEWIVTGREELDAVLRDPGFTSRYNLEGSYPFTPESREVLDGTLFFQNAIYNVEGPAHTRFRTLISEYFTPRSLRRLTPGIERISRTLIADFAAAGRGDLLKQVAYPLPYTVICELIGIPEQDRETVKAWNDMWLALQVVPLPPEQQLQAAKTVPVYEAYLRDLLHRRGEQPTDDLAGGLARAARAEDPVCSEDQAVVALRFMIAAGHETTTNLIANTVHQLLQQPELWQAVVADRTLAGAAVEETLRYDSSVQGALRVATEDTRVGATELSAGARLRVMFAAVGRDPGWVEDADTFRLDRQGPPQHLGFGVGVHFCAGAALARLETRIAVETLAELIPDLALPEDFEAQYLPGGFIFHALTELPLVRA</sequence>
<dbReference type="PROSITE" id="PS00086">
    <property type="entry name" value="CYTOCHROME_P450"/>
    <property type="match status" value="1"/>
</dbReference>
<gene>
    <name evidence="8" type="ORF">SBRY_160031</name>
</gene>
<evidence type="ECO:0000256" key="3">
    <source>
        <dbReference type="ARBA" id="ARBA00022723"/>
    </source>
</evidence>
<protein>
    <submittedName>
        <fullName evidence="8">Cytochrome P450</fullName>
    </submittedName>
</protein>